<evidence type="ECO:0000313" key="2">
    <source>
        <dbReference type="Proteomes" id="UP001140258"/>
    </source>
</evidence>
<accession>A0ABT2EY94</accession>
<evidence type="ECO:0008006" key="3">
    <source>
        <dbReference type="Google" id="ProtNLM"/>
    </source>
</evidence>
<organism evidence="1 2">
    <name type="scientific">Methanococcus voltae PS</name>
    <dbReference type="NCBI Taxonomy" id="523842"/>
    <lineage>
        <taxon>Archaea</taxon>
        <taxon>Methanobacteriati</taxon>
        <taxon>Methanobacteriota</taxon>
        <taxon>Methanomada group</taxon>
        <taxon>Methanococci</taxon>
        <taxon>Methanococcales</taxon>
        <taxon>Methanococcaceae</taxon>
        <taxon>Methanococcus</taxon>
    </lineage>
</organism>
<dbReference type="EMBL" id="JANUCQ010000007">
    <property type="protein sequence ID" value="MCS3922938.1"/>
    <property type="molecule type" value="Genomic_DNA"/>
</dbReference>
<dbReference type="SUPFAM" id="SSF52266">
    <property type="entry name" value="SGNH hydrolase"/>
    <property type="match status" value="1"/>
</dbReference>
<comment type="caution">
    <text evidence="1">The sequence shown here is derived from an EMBL/GenBank/DDBJ whole genome shotgun (WGS) entry which is preliminary data.</text>
</comment>
<reference evidence="1" key="1">
    <citation type="submission" date="2022-08" db="EMBL/GenBank/DDBJ databases">
        <title>Genomic Encyclopedia of Type Strains, Phase V (KMG-V): Genome sequencing to study the core and pangenomes of soil and plant-associated prokaryotes.</title>
        <authorList>
            <person name="Whitman W."/>
        </authorList>
    </citation>
    <scope>NUCLEOTIDE SEQUENCE</scope>
    <source>
        <strain evidence="1">PS</strain>
    </source>
</reference>
<name>A0ABT2EY94_METVO</name>
<dbReference type="Gene3D" id="3.40.50.1110">
    <property type="entry name" value="SGNH hydrolase"/>
    <property type="match status" value="1"/>
</dbReference>
<protein>
    <recommendedName>
        <fullName evidence="3">SGNH/GDSL hydrolase family protein</fullName>
    </recommendedName>
</protein>
<sequence>MNNLFKKKLIIFVILFMLLLSSLNLMYVSTNGYKSLNNVYKFNNIPHNLELVNFGTSHGMRLYYDNEPYTTFNFALSSQLLYYDYYMLKQYSNYLSDNCVVILPVSYLSLYQNYSEQISLQEPRYYGILNPKYLNHTFEKYIRYELFPVLSSKANIRYIFKDRNSPYQDWEYSNDTMNENDLKNNAKKRINYFFYDEKTINVNPIESQSIIYLKKIIEYCKTHNYKIVLITTPLTDSYHERVPQEVYDEFYKIVPEIAKEYNVTYIDYSNYSKISSNNTLFQDSDHLNLKGRTEFTKILVKDLQNKSILEIK</sequence>
<gene>
    <name evidence="1" type="ORF">M2325_001648</name>
</gene>
<evidence type="ECO:0000313" key="1">
    <source>
        <dbReference type="EMBL" id="MCS3922938.1"/>
    </source>
</evidence>
<dbReference type="InterPro" id="IPR036514">
    <property type="entry name" value="SGNH_hydro_sf"/>
</dbReference>
<dbReference type="RefSeq" id="WP_259052651.1">
    <property type="nucleotide sequence ID" value="NZ_JANUCQ010000007.1"/>
</dbReference>
<keyword evidence="2" id="KW-1185">Reference proteome</keyword>
<proteinExistence type="predicted"/>
<dbReference type="Proteomes" id="UP001140258">
    <property type="component" value="Unassembled WGS sequence"/>
</dbReference>